<dbReference type="InterPro" id="IPR040982">
    <property type="entry name" value="DNA_pol3_finger"/>
</dbReference>
<dbReference type="Pfam" id="PF07733">
    <property type="entry name" value="DNA_pol3_alpha"/>
    <property type="match status" value="1"/>
</dbReference>
<dbReference type="InterPro" id="IPR029460">
    <property type="entry name" value="DNAPol_HHH"/>
</dbReference>
<keyword evidence="3" id="KW-0548">Nucleotidyltransferase</keyword>
<dbReference type="InterPro" id="IPR011708">
    <property type="entry name" value="DNA_pol3_alpha_NTPase_dom"/>
</dbReference>
<keyword evidence="4" id="KW-0235">DNA replication</keyword>
<keyword evidence="5" id="KW-0239">DNA-directed DNA polymerase</keyword>
<evidence type="ECO:0000259" key="7">
    <source>
        <dbReference type="SMART" id="SM00481"/>
    </source>
</evidence>
<evidence type="ECO:0000256" key="3">
    <source>
        <dbReference type="ARBA" id="ARBA00022695"/>
    </source>
</evidence>
<proteinExistence type="predicted"/>
<dbReference type="NCBIfam" id="TIGR00594">
    <property type="entry name" value="polc"/>
    <property type="match status" value="1"/>
</dbReference>
<name>A0A937K0I0_9BACT</name>
<gene>
    <name evidence="8" type="ORF">JL102_09440</name>
</gene>
<organism evidence="8 9">
    <name type="scientific">Fulvivirga sediminis</name>
    <dbReference type="NCBI Taxonomy" id="2803949"/>
    <lineage>
        <taxon>Bacteria</taxon>
        <taxon>Pseudomonadati</taxon>
        <taxon>Bacteroidota</taxon>
        <taxon>Cytophagia</taxon>
        <taxon>Cytophagales</taxon>
        <taxon>Fulvivirgaceae</taxon>
        <taxon>Fulvivirga</taxon>
    </lineage>
</organism>
<evidence type="ECO:0000256" key="4">
    <source>
        <dbReference type="ARBA" id="ARBA00022705"/>
    </source>
</evidence>
<dbReference type="SMART" id="SM00481">
    <property type="entry name" value="POLIIIAc"/>
    <property type="match status" value="1"/>
</dbReference>
<dbReference type="GO" id="GO:0006260">
    <property type="term" value="P:DNA replication"/>
    <property type="evidence" value="ECO:0007669"/>
    <property type="project" value="UniProtKB-KW"/>
</dbReference>
<comment type="caution">
    <text evidence="8">The sequence shown here is derived from an EMBL/GenBank/DDBJ whole genome shotgun (WGS) entry which is preliminary data.</text>
</comment>
<evidence type="ECO:0000256" key="2">
    <source>
        <dbReference type="ARBA" id="ARBA00022679"/>
    </source>
</evidence>
<protein>
    <recommendedName>
        <fullName evidence="1">DNA-directed DNA polymerase</fullName>
        <ecNumber evidence="1">2.7.7.7</ecNumber>
    </recommendedName>
</protein>
<dbReference type="GO" id="GO:0008408">
    <property type="term" value="F:3'-5' exonuclease activity"/>
    <property type="evidence" value="ECO:0007669"/>
    <property type="project" value="InterPro"/>
</dbReference>
<evidence type="ECO:0000256" key="6">
    <source>
        <dbReference type="ARBA" id="ARBA00049244"/>
    </source>
</evidence>
<dbReference type="Pfam" id="PF02811">
    <property type="entry name" value="PHP"/>
    <property type="match status" value="1"/>
</dbReference>
<dbReference type="InterPro" id="IPR004805">
    <property type="entry name" value="DnaE2/DnaE/PolC"/>
</dbReference>
<evidence type="ECO:0000256" key="5">
    <source>
        <dbReference type="ARBA" id="ARBA00022932"/>
    </source>
</evidence>
<dbReference type="CDD" id="cd04485">
    <property type="entry name" value="DnaE_OBF"/>
    <property type="match status" value="1"/>
</dbReference>
<accession>A0A937K0I0</accession>
<dbReference type="SUPFAM" id="SSF89550">
    <property type="entry name" value="PHP domain-like"/>
    <property type="match status" value="1"/>
</dbReference>
<sequence>MYLNTHTYYSFKYGTMSCEELLIEAQKNGIDSLVLTDINSTAACLNFVRLSIKHNIEPILGIDFRNGVEQQFIGIAKNNQGYFELNCFLSGFLHSGDPIPAKAPYFNHAFIIYPFNKYDGRKLKKNEFIGVPPEYINKLKFSAHAHLIQEKMVILQTVTFRNKKDFNAHRLLRAIDKNTLLSKLSKAEEGSFNHKMLPKKELIKLYADCPSIVKNTEKLLNSCTIHFDFGDEQDHKNQKNYTHSEHEDFKKICKLCYKGLKYRYSEITEAIKVRLKTELKVIREKRFIAYFLINWDIVSYARRQGFFYVGRGSGANSIVAYLLRITDVDPIDLDLYFERFINLYRKNPPDFDIDFSWTDREDITAYIFRRFKNAALLATYSTFQLRAVIRELGKVFGLPAHEIENIAEGNPKQDYYSQLVIKYSHLIQGFPSHLSIHAGGILISEKHIHYFSATNLPPKGYPTTHFDMVIAEDVGLYKFDILSQRGLGKIKDTLSLVKKNKPEEPDIDIHDLNRFKKDEAVKSLLRQGKAIGCFYVESPAMRMLLKKLEADDYLGLVAASSIIRPGVAKSGMMREYILRFKNPERRKEAHPTLLKIMPETYGVMVYQEDVIKVAHYFAGLTLAEADVLRRGMSGKFRSRDEFQKAKDQYFFNCKAKGYTYADSAEIWRQIESFAGYAFSKGHSASYAVESYQSLFLKAHYPLEYMVATINNFGGFYRTELYVHEARMHGAEILAPCANSSDAMTRIYGKKIYIGLAFIKDLDQKTIAQILKVRKAYGAYSSLPDFVKKIPLSLDQASLLIKAGVFNFTKKNKKELLWEAHFLLANVKKASPMPKLFEVETKHLAIPDIPPPHTLETAFDEMELLGFPLCNPFDLLKNRPSHFFRVLDFPNNLNKTITIYGYLVAIKNTRTSKNDRMNFGTFLDVSGQFIDTVHFPQSSSQWPFRGRGIYAITGKVVEEFGFFSLEVTEMIKEPFIDDPRYSEESGKLAIKRKTMRQ</sequence>
<evidence type="ECO:0000313" key="8">
    <source>
        <dbReference type="EMBL" id="MBL3656351.1"/>
    </source>
</evidence>
<evidence type="ECO:0000313" key="9">
    <source>
        <dbReference type="Proteomes" id="UP000659388"/>
    </source>
</evidence>
<feature type="domain" description="Polymerase/histidinol phosphatase N-terminal" evidence="7">
    <location>
        <begin position="1"/>
        <end position="68"/>
    </location>
</feature>
<keyword evidence="9" id="KW-1185">Reference proteome</keyword>
<dbReference type="RefSeq" id="WP_202244136.1">
    <property type="nucleotide sequence ID" value="NZ_JAESIY010000004.1"/>
</dbReference>
<dbReference type="EMBL" id="JAESIY010000004">
    <property type="protein sequence ID" value="MBL3656351.1"/>
    <property type="molecule type" value="Genomic_DNA"/>
</dbReference>
<dbReference type="InterPro" id="IPR003141">
    <property type="entry name" value="Pol/His_phosphatase_N"/>
</dbReference>
<dbReference type="Pfam" id="PF17657">
    <property type="entry name" value="DNA_pol3_finger"/>
    <property type="match status" value="1"/>
</dbReference>
<dbReference type="Proteomes" id="UP000659388">
    <property type="component" value="Unassembled WGS sequence"/>
</dbReference>
<dbReference type="AlphaFoldDB" id="A0A937K0I0"/>
<dbReference type="Gene3D" id="1.10.150.870">
    <property type="match status" value="1"/>
</dbReference>
<comment type="catalytic activity">
    <reaction evidence="6">
        <text>DNA(n) + a 2'-deoxyribonucleoside 5'-triphosphate = DNA(n+1) + diphosphate</text>
        <dbReference type="Rhea" id="RHEA:22508"/>
        <dbReference type="Rhea" id="RHEA-COMP:17339"/>
        <dbReference type="Rhea" id="RHEA-COMP:17340"/>
        <dbReference type="ChEBI" id="CHEBI:33019"/>
        <dbReference type="ChEBI" id="CHEBI:61560"/>
        <dbReference type="ChEBI" id="CHEBI:173112"/>
        <dbReference type="EC" id="2.7.7.7"/>
    </reaction>
</comment>
<dbReference type="Pfam" id="PF14579">
    <property type="entry name" value="HHH_6"/>
    <property type="match status" value="1"/>
</dbReference>
<dbReference type="GO" id="GO:0003887">
    <property type="term" value="F:DNA-directed DNA polymerase activity"/>
    <property type="evidence" value="ECO:0007669"/>
    <property type="project" value="UniProtKB-KW"/>
</dbReference>
<evidence type="ECO:0000256" key="1">
    <source>
        <dbReference type="ARBA" id="ARBA00012417"/>
    </source>
</evidence>
<dbReference type="InterPro" id="IPR016195">
    <property type="entry name" value="Pol/histidinol_Pase-like"/>
</dbReference>
<dbReference type="EC" id="2.7.7.7" evidence="1"/>
<dbReference type="PANTHER" id="PTHR32294">
    <property type="entry name" value="DNA POLYMERASE III SUBUNIT ALPHA"/>
    <property type="match status" value="1"/>
</dbReference>
<keyword evidence="2" id="KW-0808">Transferase</keyword>
<dbReference type="Gene3D" id="3.20.20.140">
    <property type="entry name" value="Metal-dependent hydrolases"/>
    <property type="match status" value="2"/>
</dbReference>
<dbReference type="InterPro" id="IPR004013">
    <property type="entry name" value="PHP_dom"/>
</dbReference>
<reference evidence="8" key="1">
    <citation type="submission" date="2021-01" db="EMBL/GenBank/DDBJ databases">
        <title>Fulvivirga kasyanovii gen. nov., sp nov., a novel member of the phylum Bacteroidetes isolated from seawater in a mussel farm.</title>
        <authorList>
            <person name="Zhao L.-H."/>
            <person name="Wang Z.-J."/>
        </authorList>
    </citation>
    <scope>NUCLEOTIDE SEQUENCE</scope>
    <source>
        <strain evidence="8">2943</strain>
    </source>
</reference>